<keyword evidence="2" id="KW-1185">Reference proteome</keyword>
<dbReference type="EMBL" id="JARIHO010000100">
    <property type="protein sequence ID" value="KAJ7304611.1"/>
    <property type="molecule type" value="Genomic_DNA"/>
</dbReference>
<dbReference type="Gene3D" id="3.40.50.150">
    <property type="entry name" value="Vaccinia Virus protein VP39"/>
    <property type="match status" value="1"/>
</dbReference>
<gene>
    <name evidence="1" type="ORF">DFH08DRAFT_50388</name>
</gene>
<dbReference type="Proteomes" id="UP001218218">
    <property type="component" value="Unassembled WGS sequence"/>
</dbReference>
<dbReference type="InterPro" id="IPR029063">
    <property type="entry name" value="SAM-dependent_MTases_sf"/>
</dbReference>
<comment type="caution">
    <text evidence="1">The sequence shown here is derived from an EMBL/GenBank/DDBJ whole genome shotgun (WGS) entry which is preliminary data.</text>
</comment>
<evidence type="ECO:0000313" key="1">
    <source>
        <dbReference type="EMBL" id="KAJ7304611.1"/>
    </source>
</evidence>
<evidence type="ECO:0000313" key="2">
    <source>
        <dbReference type="Proteomes" id="UP001218218"/>
    </source>
</evidence>
<reference evidence="1" key="1">
    <citation type="submission" date="2023-03" db="EMBL/GenBank/DDBJ databases">
        <title>Massive genome expansion in bonnet fungi (Mycena s.s.) driven by repeated elements and novel gene families across ecological guilds.</title>
        <authorList>
            <consortium name="Lawrence Berkeley National Laboratory"/>
            <person name="Harder C.B."/>
            <person name="Miyauchi S."/>
            <person name="Viragh M."/>
            <person name="Kuo A."/>
            <person name="Thoen E."/>
            <person name="Andreopoulos B."/>
            <person name="Lu D."/>
            <person name="Skrede I."/>
            <person name="Drula E."/>
            <person name="Henrissat B."/>
            <person name="Morin E."/>
            <person name="Kohler A."/>
            <person name="Barry K."/>
            <person name="LaButti K."/>
            <person name="Morin E."/>
            <person name="Salamov A."/>
            <person name="Lipzen A."/>
            <person name="Mereny Z."/>
            <person name="Hegedus B."/>
            <person name="Baldrian P."/>
            <person name="Stursova M."/>
            <person name="Weitz H."/>
            <person name="Taylor A."/>
            <person name="Grigoriev I.V."/>
            <person name="Nagy L.G."/>
            <person name="Martin F."/>
            <person name="Kauserud H."/>
        </authorList>
    </citation>
    <scope>NUCLEOTIDE SEQUENCE</scope>
    <source>
        <strain evidence="1">CBHHK002</strain>
    </source>
</reference>
<dbReference type="Pfam" id="PF01209">
    <property type="entry name" value="Ubie_methyltran"/>
    <property type="match status" value="1"/>
</dbReference>
<name>A0AAD6Z2L3_9AGAR</name>
<organism evidence="1 2">
    <name type="scientific">Mycena albidolilacea</name>
    <dbReference type="NCBI Taxonomy" id="1033008"/>
    <lineage>
        <taxon>Eukaryota</taxon>
        <taxon>Fungi</taxon>
        <taxon>Dikarya</taxon>
        <taxon>Basidiomycota</taxon>
        <taxon>Agaricomycotina</taxon>
        <taxon>Agaricomycetes</taxon>
        <taxon>Agaricomycetidae</taxon>
        <taxon>Agaricales</taxon>
        <taxon>Marasmiineae</taxon>
        <taxon>Mycenaceae</taxon>
        <taxon>Mycena</taxon>
    </lineage>
</organism>
<dbReference type="SUPFAM" id="SSF53335">
    <property type="entry name" value="S-adenosyl-L-methionine-dependent methyltransferases"/>
    <property type="match status" value="1"/>
</dbReference>
<proteinExistence type="predicted"/>
<protein>
    <recommendedName>
        <fullName evidence="3">Methyltransferase type 11 domain-containing protein</fullName>
    </recommendedName>
</protein>
<dbReference type="AlphaFoldDB" id="A0AAD6Z2L3"/>
<evidence type="ECO:0008006" key="3">
    <source>
        <dbReference type="Google" id="ProtNLM"/>
    </source>
</evidence>
<sequence length="93" mass="10289">MANSSTERIKKNGWNAEATVADAQALPFPDNYFSHNLMNFGIQVIPDATLVVKESFRVLNSDGRLGMTIWTSPGWLDSFKIAIKGFTMPPVLT</sequence>
<accession>A0AAD6Z2L3</accession>